<dbReference type="InterPro" id="IPR042098">
    <property type="entry name" value="TauD-like_sf"/>
</dbReference>
<keyword evidence="9" id="KW-1185">Reference proteome</keyword>
<keyword evidence="3" id="KW-0479">Metal-binding</keyword>
<organism evidence="8 9">
    <name type="scientific">Oculimacula yallundae</name>
    <dbReference type="NCBI Taxonomy" id="86028"/>
    <lineage>
        <taxon>Eukaryota</taxon>
        <taxon>Fungi</taxon>
        <taxon>Dikarya</taxon>
        <taxon>Ascomycota</taxon>
        <taxon>Pezizomycotina</taxon>
        <taxon>Leotiomycetes</taxon>
        <taxon>Helotiales</taxon>
        <taxon>Ploettnerulaceae</taxon>
        <taxon>Oculimacula</taxon>
    </lineage>
</organism>
<dbReference type="EMBL" id="JAZHXI010000019">
    <property type="protein sequence ID" value="KAL2061373.1"/>
    <property type="molecule type" value="Genomic_DNA"/>
</dbReference>
<evidence type="ECO:0000256" key="3">
    <source>
        <dbReference type="ARBA" id="ARBA00022723"/>
    </source>
</evidence>
<dbReference type="PANTHER" id="PTHR30468">
    <property type="entry name" value="ALPHA-KETOGLUTARATE-DEPENDENT SULFONATE DIOXYGENASE"/>
    <property type="match status" value="1"/>
</dbReference>
<proteinExistence type="inferred from homology"/>
<comment type="cofactor">
    <cofactor evidence="1">
        <name>Fe(2+)</name>
        <dbReference type="ChEBI" id="CHEBI:29033"/>
    </cofactor>
</comment>
<reference evidence="8 9" key="1">
    <citation type="journal article" date="2024" name="Commun. Biol.">
        <title>Comparative genomic analysis of thermophilic fungi reveals convergent evolutionary adaptations and gene losses.</title>
        <authorList>
            <person name="Steindorff A.S."/>
            <person name="Aguilar-Pontes M.V."/>
            <person name="Robinson A.J."/>
            <person name="Andreopoulos B."/>
            <person name="LaButti K."/>
            <person name="Kuo A."/>
            <person name="Mondo S."/>
            <person name="Riley R."/>
            <person name="Otillar R."/>
            <person name="Haridas S."/>
            <person name="Lipzen A."/>
            <person name="Grimwood J."/>
            <person name="Schmutz J."/>
            <person name="Clum A."/>
            <person name="Reid I.D."/>
            <person name="Moisan M.C."/>
            <person name="Butler G."/>
            <person name="Nguyen T.T.M."/>
            <person name="Dewar K."/>
            <person name="Conant G."/>
            <person name="Drula E."/>
            <person name="Henrissat B."/>
            <person name="Hansel C."/>
            <person name="Singer S."/>
            <person name="Hutchinson M.I."/>
            <person name="de Vries R.P."/>
            <person name="Natvig D.O."/>
            <person name="Powell A.J."/>
            <person name="Tsang A."/>
            <person name="Grigoriev I.V."/>
        </authorList>
    </citation>
    <scope>NUCLEOTIDE SEQUENCE [LARGE SCALE GENOMIC DNA]</scope>
    <source>
        <strain evidence="8 9">CBS 494.80</strain>
    </source>
</reference>
<protein>
    <recommendedName>
        <fullName evidence="7">TauD/TfdA-like domain-containing protein</fullName>
    </recommendedName>
</protein>
<dbReference type="Proteomes" id="UP001595075">
    <property type="component" value="Unassembled WGS sequence"/>
</dbReference>
<evidence type="ECO:0000259" key="7">
    <source>
        <dbReference type="Pfam" id="PF02668"/>
    </source>
</evidence>
<comment type="caution">
    <text evidence="8">The sequence shown here is derived from an EMBL/GenBank/DDBJ whole genome shotgun (WGS) entry which is preliminary data.</text>
</comment>
<feature type="domain" description="TauD/TfdA-like" evidence="7">
    <location>
        <begin position="53"/>
        <end position="323"/>
    </location>
</feature>
<evidence type="ECO:0000256" key="5">
    <source>
        <dbReference type="ARBA" id="ARBA00023002"/>
    </source>
</evidence>
<dbReference type="InterPro" id="IPR003819">
    <property type="entry name" value="TauD/TfdA-like"/>
</dbReference>
<evidence type="ECO:0000256" key="4">
    <source>
        <dbReference type="ARBA" id="ARBA00022964"/>
    </source>
</evidence>
<dbReference type="Pfam" id="PF02668">
    <property type="entry name" value="TauD"/>
    <property type="match status" value="1"/>
</dbReference>
<dbReference type="PANTHER" id="PTHR30468:SF1">
    <property type="entry name" value="ALPHA-KETOGLUTARATE-DEPENDENT SULFONATE DIOXYGENASE"/>
    <property type="match status" value="1"/>
</dbReference>
<name>A0ABR4BXB9_9HELO</name>
<accession>A0ABR4BXB9</accession>
<comment type="similarity">
    <text evidence="2">Belongs to the TfdA dioxygenase family.</text>
</comment>
<keyword evidence="6" id="KW-0408">Iron</keyword>
<keyword evidence="4" id="KW-0223">Dioxygenase</keyword>
<evidence type="ECO:0000256" key="2">
    <source>
        <dbReference type="ARBA" id="ARBA00005896"/>
    </source>
</evidence>
<sequence length="336" mass="37176">MPAKKSEPLYPDYLPVRPEGFTPTLHVEAFEIEEPGLRADPTLPELLTSNAKITNITPRIGAEIEGVQLSQLTADGLDQVALFAAQRGVLVFRKQDFADVGPAKQKEIVSHFGPLHLHPTMGYPKGTGPEFHVVYTDEETPGLRQILGERTSYDLWHVDQTFTPNTPSTTFFWILEIPKSGGGDTAFTSLTSAYKALSPKMVEILSKLELNHTSASVGEISRVGLERALKEAVKTTHPLIIEHPVTKEPVLFVNPTIAKSVVGMKPSESDLILNFLSDHIKSLDFSCRVRWEPGTVVVWDQRTAAHSAVPDFEDGERRHVVRMIPYGVVPQGFPIK</sequence>
<dbReference type="SUPFAM" id="SSF51197">
    <property type="entry name" value="Clavaminate synthase-like"/>
    <property type="match status" value="1"/>
</dbReference>
<evidence type="ECO:0000256" key="6">
    <source>
        <dbReference type="ARBA" id="ARBA00023004"/>
    </source>
</evidence>
<evidence type="ECO:0000313" key="9">
    <source>
        <dbReference type="Proteomes" id="UP001595075"/>
    </source>
</evidence>
<dbReference type="InterPro" id="IPR051323">
    <property type="entry name" value="AtsK-like"/>
</dbReference>
<evidence type="ECO:0000256" key="1">
    <source>
        <dbReference type="ARBA" id="ARBA00001954"/>
    </source>
</evidence>
<dbReference type="Gene3D" id="3.60.130.10">
    <property type="entry name" value="Clavaminate synthase-like"/>
    <property type="match status" value="1"/>
</dbReference>
<gene>
    <name evidence="8" type="ORF">VTL71DRAFT_7646</name>
</gene>
<keyword evidence="5" id="KW-0560">Oxidoreductase</keyword>
<evidence type="ECO:0000313" key="8">
    <source>
        <dbReference type="EMBL" id="KAL2061373.1"/>
    </source>
</evidence>